<feature type="signal peptide" evidence="8">
    <location>
        <begin position="1"/>
        <end position="28"/>
    </location>
</feature>
<evidence type="ECO:0000256" key="6">
    <source>
        <dbReference type="ARBA" id="ARBA00023136"/>
    </source>
</evidence>
<feature type="transmembrane region" description="Helical" evidence="7">
    <location>
        <begin position="38"/>
        <end position="58"/>
    </location>
</feature>
<protein>
    <submittedName>
        <fullName evidence="10">Sugar transferase</fullName>
        <ecNumber evidence="10">2.7.8.-</ecNumber>
    </submittedName>
</protein>
<dbReference type="Gene3D" id="3.40.50.720">
    <property type="entry name" value="NAD(P)-binding Rossmann-like Domain"/>
    <property type="match status" value="1"/>
</dbReference>
<gene>
    <name evidence="10" type="ORF">R7226_30860</name>
</gene>
<organism evidence="10 11">
    <name type="scientific">Conexibacter stalactiti</name>
    <dbReference type="NCBI Taxonomy" id="1940611"/>
    <lineage>
        <taxon>Bacteria</taxon>
        <taxon>Bacillati</taxon>
        <taxon>Actinomycetota</taxon>
        <taxon>Thermoleophilia</taxon>
        <taxon>Solirubrobacterales</taxon>
        <taxon>Conexibacteraceae</taxon>
        <taxon>Conexibacter</taxon>
    </lineage>
</organism>
<feature type="domain" description="Bacterial sugar transferase" evidence="9">
    <location>
        <begin position="268"/>
        <end position="455"/>
    </location>
</feature>
<dbReference type="NCBIfam" id="TIGR03025">
    <property type="entry name" value="EPS_sugtrans"/>
    <property type="match status" value="1"/>
</dbReference>
<dbReference type="EC" id="2.7.8.-" evidence="10"/>
<dbReference type="SUPFAM" id="SSF51735">
    <property type="entry name" value="NAD(P)-binding Rossmann-fold domains"/>
    <property type="match status" value="1"/>
</dbReference>
<keyword evidence="11" id="KW-1185">Reference proteome</keyword>
<sequence>MIRQKRVRMYRIADSAMLMLAITTAVLASPGQTTTSDFLWGAGYALLTLLILEARGFYGLRLHQSPVDMIARVFAATSIAAMVLTFSHAIIDNEPQIAQQTLRLWVFALVFLGAGRLGITFDRARALRRGETGLNTLIVGSGSVGHLIAQRLVARPELGLRPIGFLDKEPLIDNTEERDGLPVLGASWDLQEVVQRYNVEQVIVTFSTAPHAVMLNLIRRCRELGVEVVVVPRLFEEVNNRVEVEHLGGVPLLRAATVDPKGWQFAFKYALDRIIAGLGLIAISPLLGMLALAVRLSSPGPIFYRQRRVGLDGREFDMLKFRSMRVAESSDDFVPQGGMAPGGVEGVDRRTRVGEFLRRTSLDELPQLVNVLRGEMSLVGPRPERTRFARSFEQHVYRYGDRHRVKSGLTGWAQVQGLRGQTSLADRVEWDNYYIENWSLWLDLKIALMTVPALLGRQSVE</sequence>
<evidence type="ECO:0000256" key="1">
    <source>
        <dbReference type="ARBA" id="ARBA00004141"/>
    </source>
</evidence>
<dbReference type="InterPro" id="IPR003362">
    <property type="entry name" value="Bact_transf"/>
</dbReference>
<reference evidence="11" key="1">
    <citation type="submission" date="2023-07" db="EMBL/GenBank/DDBJ databases">
        <title>Conexibacter stalactiti sp. nov., isolated from stalactites in a lava cave and emended description of the genus Conexibacter.</title>
        <authorList>
            <person name="Lee S.D."/>
        </authorList>
    </citation>
    <scope>NUCLEOTIDE SEQUENCE [LARGE SCALE GENOMIC DNA]</scope>
    <source>
        <strain evidence="11">KCTC 39840</strain>
    </source>
</reference>
<dbReference type="InterPro" id="IPR017475">
    <property type="entry name" value="EPS_sugar_tfrase"/>
</dbReference>
<evidence type="ECO:0000256" key="7">
    <source>
        <dbReference type="SAM" id="Phobius"/>
    </source>
</evidence>
<evidence type="ECO:0000313" key="11">
    <source>
        <dbReference type="Proteomes" id="UP001284601"/>
    </source>
</evidence>
<dbReference type="GO" id="GO:0016740">
    <property type="term" value="F:transferase activity"/>
    <property type="evidence" value="ECO:0007669"/>
    <property type="project" value="UniProtKB-KW"/>
</dbReference>
<name>A0ABU4I010_9ACTN</name>
<dbReference type="PANTHER" id="PTHR30576:SF0">
    <property type="entry name" value="UNDECAPRENYL-PHOSPHATE N-ACETYLGALACTOSAMINYL 1-PHOSPHATE TRANSFERASE-RELATED"/>
    <property type="match status" value="1"/>
</dbReference>
<dbReference type="PANTHER" id="PTHR30576">
    <property type="entry name" value="COLANIC BIOSYNTHESIS UDP-GLUCOSE LIPID CARRIER TRANSFERASE"/>
    <property type="match status" value="1"/>
</dbReference>
<evidence type="ECO:0000256" key="4">
    <source>
        <dbReference type="ARBA" id="ARBA00022692"/>
    </source>
</evidence>
<feature type="transmembrane region" description="Helical" evidence="7">
    <location>
        <begin position="102"/>
        <end position="119"/>
    </location>
</feature>
<evidence type="ECO:0000256" key="2">
    <source>
        <dbReference type="ARBA" id="ARBA00006464"/>
    </source>
</evidence>
<dbReference type="Pfam" id="PF02397">
    <property type="entry name" value="Bac_transf"/>
    <property type="match status" value="1"/>
</dbReference>
<keyword evidence="8" id="KW-0732">Signal</keyword>
<evidence type="ECO:0000256" key="3">
    <source>
        <dbReference type="ARBA" id="ARBA00022679"/>
    </source>
</evidence>
<accession>A0ABU4I010</accession>
<keyword evidence="4 7" id="KW-0812">Transmembrane</keyword>
<dbReference type="Pfam" id="PF13727">
    <property type="entry name" value="CoA_binding_3"/>
    <property type="match status" value="1"/>
</dbReference>
<keyword evidence="5 7" id="KW-1133">Transmembrane helix</keyword>
<comment type="subcellular location">
    <subcellularLocation>
        <location evidence="1">Membrane</location>
        <topology evidence="1">Multi-pass membrane protein</topology>
    </subcellularLocation>
</comment>
<comment type="caution">
    <text evidence="10">The sequence shown here is derived from an EMBL/GenBank/DDBJ whole genome shotgun (WGS) entry which is preliminary data.</text>
</comment>
<dbReference type="Proteomes" id="UP001284601">
    <property type="component" value="Unassembled WGS sequence"/>
</dbReference>
<dbReference type="RefSeq" id="WP_318601387.1">
    <property type="nucleotide sequence ID" value="NZ_JAWSTH010000184.1"/>
</dbReference>
<proteinExistence type="inferred from homology"/>
<evidence type="ECO:0000256" key="5">
    <source>
        <dbReference type="ARBA" id="ARBA00022989"/>
    </source>
</evidence>
<evidence type="ECO:0000313" key="10">
    <source>
        <dbReference type="EMBL" id="MDW5598800.1"/>
    </source>
</evidence>
<evidence type="ECO:0000259" key="9">
    <source>
        <dbReference type="Pfam" id="PF02397"/>
    </source>
</evidence>
<keyword evidence="3 10" id="KW-0808">Transferase</keyword>
<reference evidence="10 11" key="2">
    <citation type="submission" date="2023-10" db="EMBL/GenBank/DDBJ databases">
        <authorList>
            <person name="Han X.F."/>
        </authorList>
    </citation>
    <scope>NUCLEOTIDE SEQUENCE [LARGE SCALE GENOMIC DNA]</scope>
    <source>
        <strain evidence="10 11">KCTC 39840</strain>
    </source>
</reference>
<comment type="similarity">
    <text evidence="2">Belongs to the bacterial sugar transferase family.</text>
</comment>
<feature type="transmembrane region" description="Helical" evidence="7">
    <location>
        <begin position="274"/>
        <end position="294"/>
    </location>
</feature>
<dbReference type="EMBL" id="JAWSTH010000184">
    <property type="protein sequence ID" value="MDW5598800.1"/>
    <property type="molecule type" value="Genomic_DNA"/>
</dbReference>
<evidence type="ECO:0000256" key="8">
    <source>
        <dbReference type="SAM" id="SignalP"/>
    </source>
</evidence>
<keyword evidence="6 7" id="KW-0472">Membrane</keyword>
<feature type="chain" id="PRO_5047180094" evidence="8">
    <location>
        <begin position="29"/>
        <end position="461"/>
    </location>
</feature>
<dbReference type="InterPro" id="IPR036291">
    <property type="entry name" value="NAD(P)-bd_dom_sf"/>
</dbReference>
<feature type="transmembrane region" description="Helical" evidence="7">
    <location>
        <begin position="70"/>
        <end position="90"/>
    </location>
</feature>